<feature type="domain" description="Tail sheath protein subtilisin-like" evidence="2">
    <location>
        <begin position="86"/>
        <end position="230"/>
    </location>
</feature>
<comment type="similarity">
    <text evidence="1">Belongs to the myoviridae tail sheath protein family.</text>
</comment>
<dbReference type="AlphaFoldDB" id="A0A6V6Y3Z3"/>
<accession>A0A6V6Y3Z3</accession>
<dbReference type="EMBL" id="CAIJCS010000019">
    <property type="protein sequence ID" value="CAC9931678.1"/>
    <property type="molecule type" value="Genomic_DNA"/>
</dbReference>
<organism evidence="4 5">
    <name type="scientific">Aedoeadaptatus nemausensis</name>
    <dbReference type="NCBI Taxonomy" id="2582829"/>
    <lineage>
        <taxon>Bacteria</taxon>
        <taxon>Bacillati</taxon>
        <taxon>Bacillota</taxon>
        <taxon>Tissierellia</taxon>
        <taxon>Tissierellales</taxon>
        <taxon>Peptoniphilaceae</taxon>
        <taxon>Aedoeadaptatus</taxon>
    </lineage>
</organism>
<dbReference type="RefSeq" id="WP_218956321.1">
    <property type="nucleotide sequence ID" value="NZ_CAIJCS010000019.1"/>
</dbReference>
<comment type="caution">
    <text evidence="4">The sequence shown here is derived from an EMBL/GenBank/DDBJ whole genome shotgun (WGS) entry which is preliminary data.</text>
</comment>
<dbReference type="Gene3D" id="3.40.50.11790">
    <property type="match status" value="1"/>
</dbReference>
<feature type="domain" description="Tail sheath protein C-terminal" evidence="3">
    <location>
        <begin position="239"/>
        <end position="359"/>
    </location>
</feature>
<protein>
    <recommendedName>
        <fullName evidence="6">Phage tail sheath protein</fullName>
    </recommendedName>
</protein>
<name>A0A6V6Y3Z3_9FIRM</name>
<dbReference type="Pfam" id="PF04984">
    <property type="entry name" value="Phage_sheath_1"/>
    <property type="match status" value="1"/>
</dbReference>
<gene>
    <name evidence="4" type="ORF">PEPNEM18_01039</name>
</gene>
<sequence>MATSVRMGSPSIEIVFKELGIAAITRGDQGIVALILRDAAKIEPLKLRNVTEIPKELSDYNKDQIAKAFMGYQTTPRFIYVYVQPAEAKDYTDALNYLRSVPFDWLAIPGIAKADTEAIVTWIKQMRDQEKKRVKAVLPNTKADYEGIVNFTSTDIKVGDKKYNTADYCARIAGLIAGTPLRIGCSFAPLPEVDDVLTPPRDKRDEAVDNGEFIIFNDGEKVKVNRAVNSFTTMVAEKLESFKKIKIVEAMDLIFSDIKKTAEDHYLGKYPNTYNNKCLLITAIQAYFESLEMDQIVALGSTNVSLDLAKQINHLRRKGVDVDKMSVRDLKNADTGSHVYLLAKTKILDAIEDIHLDIVI</sequence>
<evidence type="ECO:0000259" key="2">
    <source>
        <dbReference type="Pfam" id="PF04984"/>
    </source>
</evidence>
<evidence type="ECO:0000313" key="4">
    <source>
        <dbReference type="EMBL" id="CAC9931678.1"/>
    </source>
</evidence>
<dbReference type="InterPro" id="IPR020287">
    <property type="entry name" value="Tail_sheath_C"/>
</dbReference>
<proteinExistence type="inferred from homology"/>
<dbReference type="InterPro" id="IPR035089">
    <property type="entry name" value="Phage_sheath_subtilisin"/>
</dbReference>
<dbReference type="Pfam" id="PF17482">
    <property type="entry name" value="Phage_sheath_1C"/>
    <property type="match status" value="1"/>
</dbReference>
<evidence type="ECO:0000259" key="3">
    <source>
        <dbReference type="Pfam" id="PF17482"/>
    </source>
</evidence>
<dbReference type="Gene3D" id="3.30.1370.220">
    <property type="match status" value="1"/>
</dbReference>
<dbReference type="Proteomes" id="UP000586454">
    <property type="component" value="Unassembled WGS sequence"/>
</dbReference>
<evidence type="ECO:0008006" key="6">
    <source>
        <dbReference type="Google" id="ProtNLM"/>
    </source>
</evidence>
<evidence type="ECO:0000313" key="5">
    <source>
        <dbReference type="Proteomes" id="UP000586454"/>
    </source>
</evidence>
<keyword evidence="5" id="KW-1185">Reference proteome</keyword>
<evidence type="ECO:0000256" key="1">
    <source>
        <dbReference type="ARBA" id="ARBA00008005"/>
    </source>
</evidence>
<reference evidence="4 5" key="1">
    <citation type="submission" date="2020-06" db="EMBL/GenBank/DDBJ databases">
        <authorList>
            <person name="Criscuolo A."/>
        </authorList>
    </citation>
    <scope>NUCLEOTIDE SEQUENCE [LARGE SCALE GENOMIC DNA]</scope>
    <source>
        <strain evidence="4">1804121828</strain>
    </source>
</reference>